<name>A0ABQ1E0P2_9FIRM</name>
<comment type="caution">
    <text evidence="1">The sequence shown here is derived from an EMBL/GenBank/DDBJ whole genome shotgun (WGS) entry which is preliminary data.</text>
</comment>
<dbReference type="EMBL" id="BLYJ01000020">
    <property type="protein sequence ID" value="GFO88532.1"/>
    <property type="molecule type" value="Genomic_DNA"/>
</dbReference>
<accession>A0ABQ1E0P2</accession>
<protein>
    <submittedName>
        <fullName evidence="1">Uncharacterized protein</fullName>
    </submittedName>
</protein>
<dbReference type="Proteomes" id="UP000620147">
    <property type="component" value="Unassembled WGS sequence"/>
</dbReference>
<gene>
    <name evidence="1" type="ORF">BUFA31_16960</name>
</gene>
<organism evidence="1 2">
    <name type="scientific">Butyricicoccus faecihominis</name>
    <dbReference type="NCBI Taxonomy" id="1712515"/>
    <lineage>
        <taxon>Bacteria</taxon>
        <taxon>Bacillati</taxon>
        <taxon>Bacillota</taxon>
        <taxon>Clostridia</taxon>
        <taxon>Eubacteriales</taxon>
        <taxon>Butyricicoccaceae</taxon>
        <taxon>Butyricicoccus</taxon>
    </lineage>
</organism>
<reference evidence="1 2" key="1">
    <citation type="submission" date="2020-06" db="EMBL/GenBank/DDBJ databases">
        <title>Characterization of fructooligosaccharide metabolism and fructooligosaccharide-degrading enzymes in human commensal butyrate producers.</title>
        <authorList>
            <person name="Tanno H."/>
            <person name="Fujii T."/>
            <person name="Hirano K."/>
            <person name="Maeno S."/>
            <person name="Tonozuka T."/>
            <person name="Sakamoto M."/>
            <person name="Ohkuma M."/>
            <person name="Tochio T."/>
            <person name="Endo A."/>
        </authorList>
    </citation>
    <scope>NUCLEOTIDE SEQUENCE [LARGE SCALE GENOMIC DNA]</scope>
    <source>
        <strain evidence="1 2">JCM 31056</strain>
    </source>
</reference>
<evidence type="ECO:0000313" key="1">
    <source>
        <dbReference type="EMBL" id="GFO88532.1"/>
    </source>
</evidence>
<evidence type="ECO:0000313" key="2">
    <source>
        <dbReference type="Proteomes" id="UP000620147"/>
    </source>
</evidence>
<sequence>MLAHAVWMVYRNQLVYYSADTAYLSIGFAKFFRKFFASAQNVKEGPSRVPSVCQKSIILIFTFRAVARIK</sequence>
<keyword evidence="2" id="KW-1185">Reference proteome</keyword>
<proteinExistence type="predicted"/>